<feature type="transmembrane region" description="Helical" evidence="3">
    <location>
        <begin position="27"/>
        <end position="51"/>
    </location>
</feature>
<evidence type="ECO:0000256" key="3">
    <source>
        <dbReference type="SAM" id="Phobius"/>
    </source>
</evidence>
<keyword evidence="3" id="KW-1133">Transmembrane helix</keyword>
<feature type="coiled-coil region" evidence="2">
    <location>
        <begin position="60"/>
        <end position="101"/>
    </location>
</feature>
<keyword evidence="3" id="KW-0812">Transmembrane</keyword>
<dbReference type="InterPro" id="IPR011055">
    <property type="entry name" value="Dup_hybrid_motif"/>
</dbReference>
<dbReference type="CDD" id="cd12797">
    <property type="entry name" value="M23_peptidase"/>
    <property type="match status" value="1"/>
</dbReference>
<gene>
    <name evidence="5" type="ORF">ENV38_03585</name>
</gene>
<dbReference type="SUPFAM" id="SSF51261">
    <property type="entry name" value="Duplicated hybrid motif"/>
    <property type="match status" value="1"/>
</dbReference>
<dbReference type="GO" id="GO:0004222">
    <property type="term" value="F:metalloendopeptidase activity"/>
    <property type="evidence" value="ECO:0007669"/>
    <property type="project" value="TreeGrafter"/>
</dbReference>
<dbReference type="Pfam" id="PF01551">
    <property type="entry name" value="Peptidase_M23"/>
    <property type="match status" value="1"/>
</dbReference>
<feature type="domain" description="M23ase beta-sheet core" evidence="4">
    <location>
        <begin position="196"/>
        <end position="290"/>
    </location>
</feature>
<organism evidence="5">
    <name type="scientific">candidate division WOR-3 bacterium</name>
    <dbReference type="NCBI Taxonomy" id="2052148"/>
    <lineage>
        <taxon>Bacteria</taxon>
        <taxon>Bacteria division WOR-3</taxon>
    </lineage>
</organism>
<protein>
    <recommendedName>
        <fullName evidence="4">M23ase beta-sheet core domain-containing protein</fullName>
    </recommendedName>
</protein>
<dbReference type="FunFam" id="2.70.70.10:FF:000006">
    <property type="entry name" value="M23 family peptidase"/>
    <property type="match status" value="1"/>
</dbReference>
<dbReference type="AlphaFoldDB" id="A0A7V3NU86"/>
<dbReference type="InterPro" id="IPR050570">
    <property type="entry name" value="Cell_wall_metabolism_enzyme"/>
</dbReference>
<keyword evidence="1" id="KW-0732">Signal</keyword>
<sequence>MQRWSFKLKVLFPTTKRKELEITIRPWVLKLFLAFLISLFSVFGFALYRYLSFEIDYQRVSSLEKENTTLKKELKVLKSKAEKLNELLTGLFQENNRLRTAVGLDPVPKEIALMGMGGNLEELPNPEKDEKAYVKQEIERLLNLANFQLQSYSEIAKKFEEDEKIREHTPSIVPAAGYFTSGFGMRRDPFTGLPAFHEGIDISAPPGTPVIAPASGVVTSVKWEQGYGLMVEIDHGLGIKTRYAHLLRARVSPGQYVKRGDIIAYVGNSGRSTAPHLHYEVRINDKPVNPINYIIPAGIYYD</sequence>
<dbReference type="Gene3D" id="2.70.70.10">
    <property type="entry name" value="Glucose Permease (Domain IIA)"/>
    <property type="match status" value="1"/>
</dbReference>
<accession>A0A7V3NU86</accession>
<evidence type="ECO:0000259" key="4">
    <source>
        <dbReference type="Pfam" id="PF01551"/>
    </source>
</evidence>
<dbReference type="PANTHER" id="PTHR21666:SF289">
    <property type="entry name" value="L-ALA--D-GLU ENDOPEPTIDASE"/>
    <property type="match status" value="1"/>
</dbReference>
<evidence type="ECO:0000256" key="1">
    <source>
        <dbReference type="ARBA" id="ARBA00022729"/>
    </source>
</evidence>
<keyword evidence="2" id="KW-0175">Coiled coil</keyword>
<dbReference type="InterPro" id="IPR016047">
    <property type="entry name" value="M23ase_b-sheet_dom"/>
</dbReference>
<dbReference type="PANTHER" id="PTHR21666">
    <property type="entry name" value="PEPTIDASE-RELATED"/>
    <property type="match status" value="1"/>
</dbReference>
<evidence type="ECO:0000256" key="2">
    <source>
        <dbReference type="SAM" id="Coils"/>
    </source>
</evidence>
<evidence type="ECO:0000313" key="5">
    <source>
        <dbReference type="EMBL" id="HGB35967.1"/>
    </source>
</evidence>
<proteinExistence type="predicted"/>
<dbReference type="EMBL" id="DTGD01000134">
    <property type="protein sequence ID" value="HGB35967.1"/>
    <property type="molecule type" value="Genomic_DNA"/>
</dbReference>
<keyword evidence="3" id="KW-0472">Membrane</keyword>
<comment type="caution">
    <text evidence="5">The sequence shown here is derived from an EMBL/GenBank/DDBJ whole genome shotgun (WGS) entry which is preliminary data.</text>
</comment>
<reference evidence="5" key="1">
    <citation type="journal article" date="2020" name="mSystems">
        <title>Genome- and Community-Level Interaction Insights into Carbon Utilization and Element Cycling Functions of Hydrothermarchaeota in Hydrothermal Sediment.</title>
        <authorList>
            <person name="Zhou Z."/>
            <person name="Liu Y."/>
            <person name="Xu W."/>
            <person name="Pan J."/>
            <person name="Luo Z.H."/>
            <person name="Li M."/>
        </authorList>
    </citation>
    <scope>NUCLEOTIDE SEQUENCE [LARGE SCALE GENOMIC DNA]</scope>
    <source>
        <strain evidence="5">SpSt-754</strain>
    </source>
</reference>
<name>A0A7V3NU86_UNCW3</name>